<proteinExistence type="predicted"/>
<dbReference type="AlphaFoldDB" id="A0A6A5HRP1"/>
<dbReference type="PANTHER" id="PTHR37444:SF1">
    <property type="entry name" value="HUN DOMAIN-CONTAINING PROTEIN-RELATED"/>
    <property type="match status" value="1"/>
</dbReference>
<dbReference type="CTD" id="9816039"/>
<dbReference type="RefSeq" id="XP_053591761.1">
    <property type="nucleotide sequence ID" value="XM_053723116.1"/>
</dbReference>
<reference evidence="2 3" key="1">
    <citation type="submission" date="2019-12" db="EMBL/GenBank/DDBJ databases">
        <title>Chromosome-level assembly of the Caenorhabditis remanei genome.</title>
        <authorList>
            <person name="Teterina A.A."/>
            <person name="Willis J.H."/>
            <person name="Phillips P.C."/>
        </authorList>
    </citation>
    <scope>NUCLEOTIDE SEQUENCE [LARGE SCALE GENOMIC DNA]</scope>
    <source>
        <strain evidence="2 3">PX506</strain>
        <tissue evidence="2">Whole organism</tissue>
    </source>
</reference>
<feature type="compositionally biased region" description="Basic and acidic residues" evidence="1">
    <location>
        <begin position="201"/>
        <end position="221"/>
    </location>
</feature>
<evidence type="ECO:0000313" key="3">
    <source>
        <dbReference type="Proteomes" id="UP000483820"/>
    </source>
</evidence>
<gene>
    <name evidence="2" type="ORF">GCK72_001768</name>
</gene>
<feature type="compositionally biased region" description="Polar residues" evidence="1">
    <location>
        <begin position="129"/>
        <end position="150"/>
    </location>
</feature>
<evidence type="ECO:0000313" key="2">
    <source>
        <dbReference type="EMBL" id="KAF1769951.1"/>
    </source>
</evidence>
<feature type="compositionally biased region" description="Basic and acidic residues" evidence="1">
    <location>
        <begin position="264"/>
        <end position="273"/>
    </location>
</feature>
<name>A0A6A5HRP1_CAERE</name>
<sequence>MPSELPYRKREEKCKRREGKSQSSHDKLRRGAPRAKVMPAIVSIPSKSPSPAPSPSLSVPPVTPPVTPPVAVVPTVAVLPLGPSVNLLKDPTANSPTLPTREAKRNHKKVKEKVEKEPPKTTIRKKKTSSATTQSISVDAKTSSEHAGSQNDKKKKTSMSDSTKKKLSGESKSERSKEPSENDDKTPKKFNPELASKFFKHLQESQRARRRSEDARLEKMPESSQLNSSIRSLRGKKKKTVKTSLETDLFKPNGEPVWVVSDRPPGECEKNENGEPITNPELADALASDGLELDEKDCFQFDSLAPFERLEEVNQYENSKALVYNSTKNLVELSDDAIKRFAMRREGTGDRARPVVTPDAATPTTPESPDVTLQPKQSTELYPVKAGPVSIITFNMKNTICVLYDRHKAILSIQNFRKKMNSMYSREQATQPE</sequence>
<feature type="compositionally biased region" description="Basic and acidic residues" evidence="1">
    <location>
        <begin position="1"/>
        <end position="26"/>
    </location>
</feature>
<feature type="compositionally biased region" description="Polar residues" evidence="1">
    <location>
        <begin position="222"/>
        <end position="231"/>
    </location>
</feature>
<comment type="caution">
    <text evidence="2">The sequence shown here is derived from an EMBL/GenBank/DDBJ whole genome shotgun (WGS) entry which is preliminary data.</text>
</comment>
<dbReference type="EMBL" id="WUAV01000001">
    <property type="protein sequence ID" value="KAF1769951.1"/>
    <property type="molecule type" value="Genomic_DNA"/>
</dbReference>
<organism evidence="2 3">
    <name type="scientific">Caenorhabditis remanei</name>
    <name type="common">Caenorhabditis vulgaris</name>
    <dbReference type="NCBI Taxonomy" id="31234"/>
    <lineage>
        <taxon>Eukaryota</taxon>
        <taxon>Metazoa</taxon>
        <taxon>Ecdysozoa</taxon>
        <taxon>Nematoda</taxon>
        <taxon>Chromadorea</taxon>
        <taxon>Rhabditida</taxon>
        <taxon>Rhabditina</taxon>
        <taxon>Rhabditomorpha</taxon>
        <taxon>Rhabditoidea</taxon>
        <taxon>Rhabditidae</taxon>
        <taxon>Peloderinae</taxon>
        <taxon>Caenorhabditis</taxon>
    </lineage>
</organism>
<feature type="region of interest" description="Disordered" evidence="1">
    <location>
        <begin position="346"/>
        <end position="373"/>
    </location>
</feature>
<feature type="region of interest" description="Disordered" evidence="1">
    <location>
        <begin position="1"/>
        <end position="68"/>
    </location>
</feature>
<evidence type="ECO:0000256" key="1">
    <source>
        <dbReference type="SAM" id="MobiDB-lite"/>
    </source>
</evidence>
<dbReference type="PANTHER" id="PTHR37444">
    <property type="entry name" value="PROTEIN CBG24900-RELATED"/>
    <property type="match status" value="1"/>
</dbReference>
<dbReference type="Proteomes" id="UP000483820">
    <property type="component" value="Chromosome I"/>
</dbReference>
<feature type="compositionally biased region" description="Low complexity" evidence="1">
    <location>
        <begin position="354"/>
        <end position="365"/>
    </location>
</feature>
<accession>A0A6A5HRP1</accession>
<feature type="compositionally biased region" description="Basic and acidic residues" evidence="1">
    <location>
        <begin position="162"/>
        <end position="191"/>
    </location>
</feature>
<protein>
    <submittedName>
        <fullName evidence="2">Uncharacterized protein</fullName>
    </submittedName>
</protein>
<dbReference type="GeneID" id="9816039"/>
<feature type="region of interest" description="Disordered" evidence="1">
    <location>
        <begin position="83"/>
        <end position="280"/>
    </location>
</feature>
<dbReference type="KEGG" id="crq:GCK72_001768"/>